<evidence type="ECO:0000259" key="1">
    <source>
        <dbReference type="Pfam" id="PF04264"/>
    </source>
</evidence>
<dbReference type="Pfam" id="PF04264">
    <property type="entry name" value="YceI"/>
    <property type="match status" value="1"/>
</dbReference>
<evidence type="ECO:0000313" key="2">
    <source>
        <dbReference type="EMBL" id="TXB62326.1"/>
    </source>
</evidence>
<dbReference type="OrthoDB" id="116832at2"/>
<dbReference type="PANTHER" id="PTHR34406:SF1">
    <property type="entry name" value="PROTEIN YCEI"/>
    <property type="match status" value="1"/>
</dbReference>
<dbReference type="InterPro" id="IPR036761">
    <property type="entry name" value="TTHA0802/YceI-like_sf"/>
</dbReference>
<sequence length="186" mass="20284">MGVLLLCASHSTGHTQERFFTRAGTVAFDAEGAMDDVEEIKAINRQALCVLDLGSGQMEWAVLMKGFQFKNALMQEHFNENYVESSLYPKAHFKGKVLNLPERKALEKGGEWPVTVKGVMALHGVSKEVVAKGLLRSRAQGQQIGLESDIELALADYGIRIPSVVGSKVAEVVAIAIQGDLDPFKK</sequence>
<evidence type="ECO:0000313" key="3">
    <source>
        <dbReference type="Proteomes" id="UP000321580"/>
    </source>
</evidence>
<dbReference type="Proteomes" id="UP000321580">
    <property type="component" value="Unassembled WGS sequence"/>
</dbReference>
<proteinExistence type="predicted"/>
<dbReference type="AlphaFoldDB" id="A0A5C6RIT9"/>
<dbReference type="EMBL" id="VOOR01000032">
    <property type="protein sequence ID" value="TXB62326.1"/>
    <property type="molecule type" value="Genomic_DNA"/>
</dbReference>
<dbReference type="Gene3D" id="2.40.128.110">
    <property type="entry name" value="Lipid/polyisoprenoid-binding, YceI-like"/>
    <property type="match status" value="1"/>
</dbReference>
<reference evidence="2 3" key="1">
    <citation type="submission" date="2019-08" db="EMBL/GenBank/DDBJ databases">
        <title>Genome of Phaeodactylibacter luteus.</title>
        <authorList>
            <person name="Bowman J.P."/>
        </authorList>
    </citation>
    <scope>NUCLEOTIDE SEQUENCE [LARGE SCALE GENOMIC DNA]</scope>
    <source>
        <strain evidence="2 3">KCTC 42180</strain>
    </source>
</reference>
<keyword evidence="3" id="KW-1185">Reference proteome</keyword>
<feature type="domain" description="Lipid/polyisoprenoid-binding YceI-like" evidence="1">
    <location>
        <begin position="52"/>
        <end position="178"/>
    </location>
</feature>
<gene>
    <name evidence="2" type="ORF">FRY97_14650</name>
</gene>
<dbReference type="SUPFAM" id="SSF101874">
    <property type="entry name" value="YceI-like"/>
    <property type="match status" value="1"/>
</dbReference>
<comment type="caution">
    <text evidence="2">The sequence shown here is derived from an EMBL/GenBank/DDBJ whole genome shotgun (WGS) entry which is preliminary data.</text>
</comment>
<dbReference type="PANTHER" id="PTHR34406">
    <property type="entry name" value="PROTEIN YCEI"/>
    <property type="match status" value="1"/>
</dbReference>
<dbReference type="InterPro" id="IPR007372">
    <property type="entry name" value="Lipid/polyisoprenoid-bd_YceI"/>
</dbReference>
<accession>A0A5C6RIT9</accession>
<organism evidence="2 3">
    <name type="scientific">Phaeodactylibacter luteus</name>
    <dbReference type="NCBI Taxonomy" id="1564516"/>
    <lineage>
        <taxon>Bacteria</taxon>
        <taxon>Pseudomonadati</taxon>
        <taxon>Bacteroidota</taxon>
        <taxon>Saprospiria</taxon>
        <taxon>Saprospirales</taxon>
        <taxon>Haliscomenobacteraceae</taxon>
        <taxon>Phaeodactylibacter</taxon>
    </lineage>
</organism>
<protein>
    <submittedName>
        <fullName evidence="2">YceI family protein</fullName>
    </submittedName>
</protein>
<name>A0A5C6RIT9_9BACT</name>